<evidence type="ECO:0000256" key="10">
    <source>
        <dbReference type="ARBA" id="ARBA00030680"/>
    </source>
</evidence>
<name>A0A0F4VMC7_9HYPH</name>
<dbReference type="InterPro" id="IPR011603">
    <property type="entry name" value="2oxoglutarate_DH_E1"/>
</dbReference>
<evidence type="ECO:0000256" key="4">
    <source>
        <dbReference type="ARBA" id="ARBA00011301"/>
    </source>
</evidence>
<dbReference type="AlphaFoldDB" id="A0A0F4VMC7"/>
<protein>
    <recommendedName>
        <fullName evidence="6">2-oxoglutarate dehydrogenase E1 component</fullName>
        <ecNumber evidence="5">1.2.4.2</ecNumber>
    </recommendedName>
    <alternativeName>
        <fullName evidence="10">Alpha-ketoglutarate dehydrogenase</fullName>
    </alternativeName>
</protein>
<dbReference type="NCBIfam" id="NF006914">
    <property type="entry name" value="PRK09404.1"/>
    <property type="match status" value="1"/>
</dbReference>
<evidence type="ECO:0000256" key="8">
    <source>
        <dbReference type="ARBA" id="ARBA00023052"/>
    </source>
</evidence>
<dbReference type="GO" id="GO:0045252">
    <property type="term" value="C:oxoglutarate dehydrogenase complex"/>
    <property type="evidence" value="ECO:0007669"/>
    <property type="project" value="TreeGrafter"/>
</dbReference>
<dbReference type="NCBIfam" id="TIGR00239">
    <property type="entry name" value="2oxo_dh_E1"/>
    <property type="match status" value="1"/>
</dbReference>
<dbReference type="FunFam" id="3.40.50.12470:FF:000003">
    <property type="entry name" value="2-oxoglutarate dehydrogenase E1 component"/>
    <property type="match status" value="1"/>
</dbReference>
<dbReference type="EC" id="1.2.4.2" evidence="5"/>
<keyword evidence="8" id="KW-0786">Thiamine pyrophosphate</keyword>
<dbReference type="Gene3D" id="3.40.50.12470">
    <property type="match status" value="1"/>
</dbReference>
<organism evidence="12 13">
    <name type="scientific">Candidatus Liberibacter solanacearum</name>
    <dbReference type="NCBI Taxonomy" id="556287"/>
    <lineage>
        <taxon>Bacteria</taxon>
        <taxon>Pseudomonadati</taxon>
        <taxon>Pseudomonadota</taxon>
        <taxon>Alphaproteobacteria</taxon>
        <taxon>Hyphomicrobiales</taxon>
        <taxon>Rhizobiaceae</taxon>
        <taxon>Liberibacter</taxon>
    </lineage>
</organism>
<evidence type="ECO:0000256" key="7">
    <source>
        <dbReference type="ARBA" id="ARBA00023002"/>
    </source>
</evidence>
<dbReference type="CDD" id="cd02016">
    <property type="entry name" value="TPP_E1_OGDC_like"/>
    <property type="match status" value="1"/>
</dbReference>
<evidence type="ECO:0000256" key="9">
    <source>
        <dbReference type="ARBA" id="ARBA00023152"/>
    </source>
</evidence>
<dbReference type="GO" id="GO:0004591">
    <property type="term" value="F:oxoglutarate dehydrogenase (succinyl-transferring) activity"/>
    <property type="evidence" value="ECO:0007669"/>
    <property type="project" value="UniProtKB-EC"/>
</dbReference>
<gene>
    <name evidence="12" type="ORF">DJ66_0167</name>
</gene>
<dbReference type="SMART" id="SM00861">
    <property type="entry name" value="Transket_pyr"/>
    <property type="match status" value="1"/>
</dbReference>
<dbReference type="NCBIfam" id="NF008907">
    <property type="entry name" value="PRK12270.1"/>
    <property type="match status" value="1"/>
</dbReference>
<dbReference type="GO" id="GO:0006099">
    <property type="term" value="P:tricarboxylic acid cycle"/>
    <property type="evidence" value="ECO:0007669"/>
    <property type="project" value="TreeGrafter"/>
</dbReference>
<dbReference type="Pfam" id="PF16078">
    <property type="entry name" value="2-oxogl_dehyd_N"/>
    <property type="match status" value="1"/>
</dbReference>
<dbReference type="InterPro" id="IPR001017">
    <property type="entry name" value="DH_E1"/>
</dbReference>
<keyword evidence="7 12" id="KW-0560">Oxidoreductase</keyword>
<accession>A0A0F4VMC7</accession>
<dbReference type="Gene3D" id="3.40.50.11610">
    <property type="entry name" value="Multifunctional 2-oxoglutarate metabolism enzyme, C-terminal domain"/>
    <property type="match status" value="1"/>
</dbReference>
<dbReference type="PIRSF" id="PIRSF000157">
    <property type="entry name" value="Oxoglu_dh_E1"/>
    <property type="match status" value="1"/>
</dbReference>
<dbReference type="Pfam" id="PF02779">
    <property type="entry name" value="Transket_pyr"/>
    <property type="match status" value="1"/>
</dbReference>
<dbReference type="InterPro" id="IPR031717">
    <property type="entry name" value="ODO-1/KGD_C"/>
</dbReference>
<dbReference type="SUPFAM" id="SSF52518">
    <property type="entry name" value="Thiamin diphosphate-binding fold (THDP-binding)"/>
    <property type="match status" value="2"/>
</dbReference>
<dbReference type="PANTHER" id="PTHR23152:SF4">
    <property type="entry name" value="2-OXOADIPATE DEHYDROGENASE COMPLEX COMPONENT E1"/>
    <property type="match status" value="1"/>
</dbReference>
<evidence type="ECO:0000259" key="11">
    <source>
        <dbReference type="SMART" id="SM00861"/>
    </source>
</evidence>
<evidence type="ECO:0000256" key="1">
    <source>
        <dbReference type="ARBA" id="ARBA00001964"/>
    </source>
</evidence>
<dbReference type="InterPro" id="IPR005475">
    <property type="entry name" value="Transketolase-like_Pyr-bd"/>
</dbReference>
<comment type="cofactor">
    <cofactor evidence="1">
        <name>thiamine diphosphate</name>
        <dbReference type="ChEBI" id="CHEBI:58937"/>
    </cofactor>
</comment>
<sequence length="974" mass="110864">MQQDLNKRLSLSSFLNGANFSYIEDLYKHYKTDPSSVCEDWHRLFLFFDDNSQDYDQLEDCISSFSQQESVSKVVVSDSKVVVSEKKKKDARSFSSDNSQSLKDFFQAMKMIDAYRSYGHFSAHTDPLGFNSHHIDFAEFSPAFYGFTEADYNRKIFMQGILGFEYATIIEILETLSRLYCSNIGVEFMHIINSKERDWIRDVFENPDFSNKLSNDERKSILNKLVEAEGFEKFIDIKYKGAKRFGADGSEVIIPAIEEIIRQGVQQGVDEMILGMAHRGRLNVLSQVMNKPPRSIFYEFKGEESVDKEYSGDVKYHLGACCSRQISGKNVDLLLCNNPSHLEFVDSVAIGSVRARQDLKTNVSGEESVALSDRSKVLPIIIHGDAAFVGQGVVSETLALSGLHGYTVAGNIHLIVNNQIGFTTNPSSARSSPYSSDIAKSIGIPIFHVNGDDPESVICVIRIAVLYRMKFHKSVVIDILCYRRFGHNECDEPSFTQPVMYQRIRSHKSVLQIYADTLVQDKVISTQEFQSLVSNWRTYLEKEFKESENYRPEKVSALFNCFPVPSVRKNDKEVQNGFVSQEMLKEIGSKISCLPNSFKAHKIVERLMKNRREMIEKDAGIDWAMAEALAFGSLCCEGYRVRLSGQDCERGTFSHRHSVLYDQETEKRYVPLNNILQDQGHYEVVNSLLSEQAVLGFEYGYSLENPNSLTIWEAQFGDFANGAQIILDQFVSSGEQKWLRVSHLVCLLPHGYEGQGPEHSSARLERFLQMCAENNMRVANCTSPANYFHILRRQIYDRSSKPLIMMTPKSLLRHKQVVSTLSEMSDETAFQPVLSDHADCSGKVSIKLVEDSRIRRVILCTGKVYYDLLENRNIRNIVDIYLIRIEQLYPFPEDCLKKFLLRFAQADMVWCQEEPQNMGAWAFIEPYLEKVLGSISASCSRVRYVGRPQSASTAVGNMSRHLEQLSSLVKDALE</sequence>
<dbReference type="Gene3D" id="1.10.287.1150">
    <property type="entry name" value="TPP helical domain"/>
    <property type="match status" value="1"/>
</dbReference>
<dbReference type="EMBL" id="JMTK01000001">
    <property type="protein sequence ID" value="KJZ82559.1"/>
    <property type="molecule type" value="Genomic_DNA"/>
</dbReference>
<dbReference type="GO" id="GO:0005829">
    <property type="term" value="C:cytosol"/>
    <property type="evidence" value="ECO:0007669"/>
    <property type="project" value="TreeGrafter"/>
</dbReference>
<evidence type="ECO:0000256" key="5">
    <source>
        <dbReference type="ARBA" id="ARBA00012280"/>
    </source>
</evidence>
<comment type="caution">
    <text evidence="12">The sequence shown here is derived from an EMBL/GenBank/DDBJ whole genome shotgun (WGS) entry which is preliminary data.</text>
</comment>
<comment type="subunit">
    <text evidence="4">Homodimer. Part of the 2-oxoglutarate dehydrogenase (OGDH) complex composed of E1 (2-oxoglutarate dehydrogenase), E2 (dihydrolipoamide succinyltransferase) and E3 (dihydrolipoamide dehydrogenase); the complex contains multiple copies of the three enzymatic components (E1, E2 and E3).</text>
</comment>
<keyword evidence="9" id="KW-0324">Glycolysis</keyword>
<dbReference type="InterPro" id="IPR032106">
    <property type="entry name" value="2-oxogl_dehyd_N"/>
</dbReference>
<dbReference type="GO" id="GO:0006096">
    <property type="term" value="P:glycolytic process"/>
    <property type="evidence" value="ECO:0007669"/>
    <property type="project" value="UniProtKB-KW"/>
</dbReference>
<dbReference type="Pfam" id="PF00676">
    <property type="entry name" value="E1_dh"/>
    <property type="match status" value="1"/>
</dbReference>
<keyword evidence="13" id="KW-1185">Reference proteome</keyword>
<dbReference type="PATRIC" id="fig|556287.9.peg.174"/>
<dbReference type="InterPro" id="IPR042179">
    <property type="entry name" value="KGD_C_sf"/>
</dbReference>
<dbReference type="Proteomes" id="UP000033731">
    <property type="component" value="Unassembled WGS sequence"/>
</dbReference>
<evidence type="ECO:0000256" key="6">
    <source>
        <dbReference type="ARBA" id="ARBA00013321"/>
    </source>
</evidence>
<evidence type="ECO:0000313" key="13">
    <source>
        <dbReference type="Proteomes" id="UP000033731"/>
    </source>
</evidence>
<evidence type="ECO:0000256" key="3">
    <source>
        <dbReference type="ARBA" id="ARBA00006936"/>
    </source>
</evidence>
<evidence type="ECO:0000256" key="2">
    <source>
        <dbReference type="ARBA" id="ARBA00003906"/>
    </source>
</evidence>
<evidence type="ECO:0000313" key="12">
    <source>
        <dbReference type="EMBL" id="KJZ82559.1"/>
    </source>
</evidence>
<dbReference type="Pfam" id="PF16870">
    <property type="entry name" value="OxoGdeHyase_C"/>
    <property type="match status" value="1"/>
</dbReference>
<dbReference type="Gene3D" id="3.40.50.970">
    <property type="match status" value="1"/>
</dbReference>
<dbReference type="PANTHER" id="PTHR23152">
    <property type="entry name" value="2-OXOGLUTARATE DEHYDROGENASE"/>
    <property type="match status" value="1"/>
</dbReference>
<feature type="domain" description="Transketolase-like pyrimidine-binding" evidence="11">
    <location>
        <begin position="621"/>
        <end position="814"/>
    </location>
</feature>
<comment type="function">
    <text evidence="2">E1 component of the 2-oxoglutarate dehydrogenase (OGDH) complex which catalyzes the decarboxylation of 2-oxoglutarate, the first step in the conversion of 2-oxoglutarate to succinyl-CoA and CO(2).</text>
</comment>
<dbReference type="GO" id="GO:0030976">
    <property type="term" value="F:thiamine pyrophosphate binding"/>
    <property type="evidence" value="ECO:0007669"/>
    <property type="project" value="InterPro"/>
</dbReference>
<dbReference type="InterPro" id="IPR029061">
    <property type="entry name" value="THDP-binding"/>
</dbReference>
<proteinExistence type="inferred from homology"/>
<comment type="similarity">
    <text evidence="3">Belongs to the alpha-ketoglutarate dehydrogenase family.</text>
</comment>
<reference evidence="12 13" key="1">
    <citation type="journal article" date="2015" name="Phytopathology">
        <title>Genomes of Candidatus Liberibacter solanacearum haplotype A from New Zealand and the USA suggest significant genome plasticity in the species.</title>
        <authorList>
            <person name="Thompson S.M."/>
            <person name="Johnson C.P."/>
            <person name="Lu A.Y."/>
            <person name="Frampton R.A."/>
            <person name="Sullivan K.L."/>
            <person name="Fiers M.W."/>
            <person name="Crowhurst R.N."/>
            <person name="Pitman A.R."/>
            <person name="Scott I."/>
            <person name="Gudmestad N.C."/>
            <person name="Smith G.R."/>
        </authorList>
    </citation>
    <scope>NUCLEOTIDE SEQUENCE [LARGE SCALE GENOMIC DNA]</scope>
    <source>
        <strain evidence="12 13">LsoNZ1</strain>
    </source>
</reference>